<keyword evidence="3" id="KW-0488">Methylation</keyword>
<dbReference type="PANTHER" id="PTHR46149:SF7">
    <property type="entry name" value="GTP-BINDING PROTEIN DI-RAS2"/>
    <property type="match status" value="1"/>
</dbReference>
<evidence type="ECO:0000313" key="8">
    <source>
        <dbReference type="EMBL" id="CAA9997373.1"/>
    </source>
</evidence>
<keyword evidence="9" id="KW-1185">Reference proteome</keyword>
<dbReference type="SMART" id="SM00174">
    <property type="entry name" value="RHO"/>
    <property type="match status" value="1"/>
</dbReference>
<dbReference type="SUPFAM" id="SSF52540">
    <property type="entry name" value="P-loop containing nucleoside triphosphate hydrolases"/>
    <property type="match status" value="1"/>
</dbReference>
<organism evidence="8 9">
    <name type="scientific">Nesidiocoris tenuis</name>
    <dbReference type="NCBI Taxonomy" id="355587"/>
    <lineage>
        <taxon>Eukaryota</taxon>
        <taxon>Metazoa</taxon>
        <taxon>Ecdysozoa</taxon>
        <taxon>Arthropoda</taxon>
        <taxon>Hexapoda</taxon>
        <taxon>Insecta</taxon>
        <taxon>Pterygota</taxon>
        <taxon>Neoptera</taxon>
        <taxon>Paraneoptera</taxon>
        <taxon>Hemiptera</taxon>
        <taxon>Heteroptera</taxon>
        <taxon>Panheteroptera</taxon>
        <taxon>Cimicomorpha</taxon>
        <taxon>Miridae</taxon>
        <taxon>Dicyphina</taxon>
        <taxon>Nesidiocoris</taxon>
    </lineage>
</organism>
<comment type="subcellular location">
    <subcellularLocation>
        <location evidence="1">Cell membrane</location>
        <topology evidence="1">Lipid-anchor</topology>
    </subcellularLocation>
</comment>
<evidence type="ECO:0000256" key="6">
    <source>
        <dbReference type="ARBA" id="ARBA00023288"/>
    </source>
</evidence>
<evidence type="ECO:0000256" key="5">
    <source>
        <dbReference type="ARBA" id="ARBA00023136"/>
    </source>
</evidence>
<feature type="compositionally biased region" description="Basic and acidic residues" evidence="7">
    <location>
        <begin position="291"/>
        <end position="303"/>
    </location>
</feature>
<name>A0A6H5G4C6_9HEMI</name>
<dbReference type="SMART" id="SM00175">
    <property type="entry name" value="RAB"/>
    <property type="match status" value="1"/>
</dbReference>
<dbReference type="Gene3D" id="3.40.50.300">
    <property type="entry name" value="P-loop containing nucleotide triphosphate hydrolases"/>
    <property type="match status" value="1"/>
</dbReference>
<dbReference type="GO" id="GO:0005525">
    <property type="term" value="F:GTP binding"/>
    <property type="evidence" value="ECO:0007669"/>
    <property type="project" value="UniProtKB-KW"/>
</dbReference>
<proteinExistence type="predicted"/>
<dbReference type="AlphaFoldDB" id="A0A6H5G4C6"/>
<evidence type="ECO:0000313" key="9">
    <source>
        <dbReference type="Proteomes" id="UP000479000"/>
    </source>
</evidence>
<dbReference type="SMART" id="SM00173">
    <property type="entry name" value="RAS"/>
    <property type="match status" value="1"/>
</dbReference>
<dbReference type="EMBL" id="CADCXU010005740">
    <property type="protein sequence ID" value="CAA9997373.1"/>
    <property type="molecule type" value="Genomic_DNA"/>
</dbReference>
<feature type="compositionally biased region" description="Basic residues" evidence="7">
    <location>
        <begin position="338"/>
        <end position="349"/>
    </location>
</feature>
<evidence type="ECO:0000256" key="7">
    <source>
        <dbReference type="SAM" id="MobiDB-lite"/>
    </source>
</evidence>
<dbReference type="Proteomes" id="UP000479000">
    <property type="component" value="Unassembled WGS sequence"/>
</dbReference>
<reference evidence="8 9" key="1">
    <citation type="submission" date="2020-02" db="EMBL/GenBank/DDBJ databases">
        <authorList>
            <person name="Ferguson B K."/>
        </authorList>
    </citation>
    <scope>NUCLEOTIDE SEQUENCE [LARGE SCALE GENOMIC DNA]</scope>
</reference>
<dbReference type="PRINTS" id="PR00449">
    <property type="entry name" value="RASTRNSFRMNG"/>
</dbReference>
<feature type="region of interest" description="Disordered" evidence="7">
    <location>
        <begin position="289"/>
        <end position="349"/>
    </location>
</feature>
<keyword evidence="5" id="KW-0472">Membrane</keyword>
<dbReference type="InterPro" id="IPR052236">
    <property type="entry name" value="Small_GTPase_RasD"/>
</dbReference>
<dbReference type="PROSITE" id="PS51419">
    <property type="entry name" value="RAB"/>
    <property type="match status" value="1"/>
</dbReference>
<evidence type="ECO:0000256" key="2">
    <source>
        <dbReference type="ARBA" id="ARBA00022475"/>
    </source>
</evidence>
<protein>
    <recommendedName>
        <fullName evidence="10">GTP-binding protein Di-Ras2</fullName>
    </recommendedName>
</protein>
<gene>
    <name evidence="8" type="ORF">NTEN_LOCUS3675</name>
</gene>
<evidence type="ECO:0000256" key="3">
    <source>
        <dbReference type="ARBA" id="ARBA00022481"/>
    </source>
</evidence>
<sequence>MMRRRMMRRMMMRRRMMRRRRMRRRMMRRRMMRRRMMKRRKARKRRERVTQYKFLTLDCTPISKYTELHPSQRTRVVSIYNDTDIIPEFHRLEKDFIALTLSANLSSFRVAGVRLSSFAILMRGAGLFSSLGNRRSFKRRDQTVRKGRSFFFHWFCQQVDILDTCGDLQFPAMRRLSIATAHAFLLVYSITSEESFNAVKRCFEEVREQRPDFQEVPIVVAGNKVDLADVKREVQLEDVSEWLYCTLPRLRANISKTKLMECSAKAGTNVQELFKSFVTLAKIMPTNTDETPLKRRYSGDAKRSSAYGRRGATSGASGSSSPSAGAGGASLAAASPKPRSRSLIRRCSRKTKAHLNETNESDCIIS</sequence>
<feature type="compositionally biased region" description="Low complexity" evidence="7">
    <location>
        <begin position="304"/>
        <end position="335"/>
    </location>
</feature>
<accession>A0A6H5G4C6</accession>
<dbReference type="GO" id="GO:0003924">
    <property type="term" value="F:GTPase activity"/>
    <property type="evidence" value="ECO:0007669"/>
    <property type="project" value="InterPro"/>
</dbReference>
<keyword evidence="4" id="KW-0342">GTP-binding</keyword>
<evidence type="ECO:0000256" key="1">
    <source>
        <dbReference type="ARBA" id="ARBA00004193"/>
    </source>
</evidence>
<keyword evidence="6" id="KW-0449">Lipoprotein</keyword>
<evidence type="ECO:0008006" key="10">
    <source>
        <dbReference type="Google" id="ProtNLM"/>
    </source>
</evidence>
<dbReference type="Pfam" id="PF00071">
    <property type="entry name" value="Ras"/>
    <property type="match status" value="1"/>
</dbReference>
<dbReference type="InterPro" id="IPR027417">
    <property type="entry name" value="P-loop_NTPase"/>
</dbReference>
<keyword evidence="4" id="KW-0547">Nucleotide-binding</keyword>
<dbReference type="PROSITE" id="PS51421">
    <property type="entry name" value="RAS"/>
    <property type="match status" value="1"/>
</dbReference>
<keyword evidence="2" id="KW-1003">Cell membrane</keyword>
<dbReference type="GO" id="GO:0005886">
    <property type="term" value="C:plasma membrane"/>
    <property type="evidence" value="ECO:0007669"/>
    <property type="project" value="UniProtKB-SubCell"/>
</dbReference>
<evidence type="ECO:0000256" key="4">
    <source>
        <dbReference type="ARBA" id="ARBA00023134"/>
    </source>
</evidence>
<dbReference type="InterPro" id="IPR001806">
    <property type="entry name" value="Small_GTPase"/>
</dbReference>
<dbReference type="OrthoDB" id="265044at2759"/>
<dbReference type="PANTHER" id="PTHR46149">
    <property type="entry name" value="MIP08469P"/>
    <property type="match status" value="1"/>
</dbReference>